<comment type="function">
    <text evidence="1">Nitronate monooxygenase that uses molecular oxygen to catalyze the oxidative denitrification of alkyl nitronates. Acts on propionate 3-nitronate (P3N), the presumed physiological substrate. Probably functions in the detoxification of P3N, a metabolic poison produced by plants and fungi as a defense mechanism.</text>
</comment>
<keyword evidence="4" id="KW-0288">FMN</keyword>
<evidence type="ECO:0000256" key="3">
    <source>
        <dbReference type="ARBA" id="ARBA00022630"/>
    </source>
</evidence>
<dbReference type="EMBL" id="BJCC01000007">
    <property type="protein sequence ID" value="GCF92872.1"/>
    <property type="molecule type" value="Genomic_DNA"/>
</dbReference>
<reference evidence="7" key="1">
    <citation type="submission" date="2019-02" db="EMBL/GenBank/DDBJ databases">
        <title>Draft genome sequence of Enterococcus sp. Gos25-1.</title>
        <authorList>
            <person name="Tanaka N."/>
            <person name="Shiwa Y."/>
            <person name="Fujita N."/>
        </authorList>
    </citation>
    <scope>NUCLEOTIDE SEQUENCE [LARGE SCALE GENOMIC DNA]</scope>
    <source>
        <strain evidence="7">Gos25-1</strain>
    </source>
</reference>
<dbReference type="AlphaFoldDB" id="A0A4P5PBQ8"/>
<dbReference type="CDD" id="cd04730">
    <property type="entry name" value="NPD_like"/>
    <property type="match status" value="1"/>
</dbReference>
<evidence type="ECO:0000313" key="6">
    <source>
        <dbReference type="EMBL" id="GCF92872.1"/>
    </source>
</evidence>
<organism evidence="6 7">
    <name type="scientific">Enterococcus florum</name>
    <dbReference type="NCBI Taxonomy" id="2480627"/>
    <lineage>
        <taxon>Bacteria</taxon>
        <taxon>Bacillati</taxon>
        <taxon>Bacillota</taxon>
        <taxon>Bacilli</taxon>
        <taxon>Lactobacillales</taxon>
        <taxon>Enterococcaceae</taxon>
        <taxon>Enterococcus</taxon>
    </lineage>
</organism>
<keyword evidence="5" id="KW-0560">Oxidoreductase</keyword>
<comment type="caution">
    <text evidence="6">The sequence shown here is derived from an EMBL/GenBank/DDBJ whole genome shotgun (WGS) entry which is preliminary data.</text>
</comment>
<keyword evidence="7" id="KW-1185">Reference proteome</keyword>
<dbReference type="InterPro" id="IPR013785">
    <property type="entry name" value="Aldolase_TIM"/>
</dbReference>
<protein>
    <recommendedName>
        <fullName evidence="2">Probable nitronate monooxygenase</fullName>
    </recommendedName>
</protein>
<accession>A0A4P5PBQ8</accession>
<dbReference type="PANTHER" id="PTHR32332:SF20">
    <property type="entry name" value="2-NITROPROPANE DIOXYGENASE-LIKE PROTEIN"/>
    <property type="match status" value="1"/>
</dbReference>
<keyword evidence="6" id="KW-0223">Dioxygenase</keyword>
<dbReference type="Gene3D" id="3.20.20.70">
    <property type="entry name" value="Aldolase class I"/>
    <property type="match status" value="1"/>
</dbReference>
<dbReference type="OrthoDB" id="9778912at2"/>
<sequence>MKVSELLKIKYPIFQGAMAQISTHQLAGAVSKAGGLGIIASNGLTPEGLRDEIHALRRMTEKPFGVNLMLLMKNCQEFVEVIVDEKVPIVTTGAGTPKRFMAQFKEAGIKVIPVVPNASIARKMEEIGCDAVIVEGVESGGHIGNVSTLVLLQKVLQTVSIPVIAAGGIAAPNGMAAALAAGASGVQCGTIFLAAKECPVSQTYKEKILQARETDTVVIGSTYKRPLRVVANKMTNEYVELERQQAADDVLQTRVSKSFSAIKKGDADFGAVIAGQSAGLVDEVRSAQEILEWLYEGAVELVRQAVENL</sequence>
<dbReference type="GO" id="GO:0018580">
    <property type="term" value="F:nitronate monooxygenase activity"/>
    <property type="evidence" value="ECO:0007669"/>
    <property type="project" value="InterPro"/>
</dbReference>
<dbReference type="Pfam" id="PF03060">
    <property type="entry name" value="NMO"/>
    <property type="match status" value="2"/>
</dbReference>
<dbReference type="InterPro" id="IPR004136">
    <property type="entry name" value="NMO"/>
</dbReference>
<dbReference type="GO" id="GO:0051213">
    <property type="term" value="F:dioxygenase activity"/>
    <property type="evidence" value="ECO:0007669"/>
    <property type="project" value="UniProtKB-KW"/>
</dbReference>
<evidence type="ECO:0000256" key="5">
    <source>
        <dbReference type="ARBA" id="ARBA00023002"/>
    </source>
</evidence>
<dbReference type="SUPFAM" id="SSF51412">
    <property type="entry name" value="Inosine monophosphate dehydrogenase (IMPDH)"/>
    <property type="match status" value="1"/>
</dbReference>
<evidence type="ECO:0000256" key="2">
    <source>
        <dbReference type="ARBA" id="ARBA00013457"/>
    </source>
</evidence>
<evidence type="ECO:0000256" key="1">
    <source>
        <dbReference type="ARBA" id="ARBA00003535"/>
    </source>
</evidence>
<gene>
    <name evidence="6" type="ORF">NRIC_07630</name>
</gene>
<keyword evidence="3" id="KW-0285">Flavoprotein</keyword>
<evidence type="ECO:0000256" key="4">
    <source>
        <dbReference type="ARBA" id="ARBA00022643"/>
    </source>
</evidence>
<evidence type="ECO:0000313" key="7">
    <source>
        <dbReference type="Proteomes" id="UP000290567"/>
    </source>
</evidence>
<dbReference type="Proteomes" id="UP000290567">
    <property type="component" value="Unassembled WGS sequence"/>
</dbReference>
<dbReference type="RefSeq" id="WP_146621361.1">
    <property type="nucleotide sequence ID" value="NZ_BJCC01000007.1"/>
</dbReference>
<proteinExistence type="predicted"/>
<name>A0A4P5PBQ8_9ENTE</name>
<dbReference type="PANTHER" id="PTHR32332">
    <property type="entry name" value="2-NITROPROPANE DIOXYGENASE"/>
    <property type="match status" value="1"/>
</dbReference>